<reference evidence="2" key="1">
    <citation type="journal article" date="2014" name="Front. Microbiol.">
        <title>High frequency of phylogenetically diverse reductive dehalogenase-homologous genes in deep subseafloor sedimentary metagenomes.</title>
        <authorList>
            <person name="Kawai M."/>
            <person name="Futagami T."/>
            <person name="Toyoda A."/>
            <person name="Takaki Y."/>
            <person name="Nishi S."/>
            <person name="Hori S."/>
            <person name="Arai W."/>
            <person name="Tsubouchi T."/>
            <person name="Morono Y."/>
            <person name="Uchiyama I."/>
            <person name="Ito T."/>
            <person name="Fujiyama A."/>
            <person name="Inagaki F."/>
            <person name="Takami H."/>
        </authorList>
    </citation>
    <scope>NUCLEOTIDE SEQUENCE</scope>
    <source>
        <strain evidence="2">Expedition CK06-06</strain>
    </source>
</reference>
<sequence length="31" mass="3305">EMGDLLQHKEKGGTSHNLTWGGEIPGLTIGQ</sequence>
<dbReference type="AlphaFoldDB" id="X0T0S1"/>
<dbReference type="EMBL" id="BARS01008644">
    <property type="protein sequence ID" value="GAF81777.1"/>
    <property type="molecule type" value="Genomic_DNA"/>
</dbReference>
<feature type="compositionally biased region" description="Basic and acidic residues" evidence="1">
    <location>
        <begin position="1"/>
        <end position="13"/>
    </location>
</feature>
<comment type="caution">
    <text evidence="2">The sequence shown here is derived from an EMBL/GenBank/DDBJ whole genome shotgun (WGS) entry which is preliminary data.</text>
</comment>
<evidence type="ECO:0000313" key="2">
    <source>
        <dbReference type="EMBL" id="GAF81777.1"/>
    </source>
</evidence>
<organism evidence="2">
    <name type="scientific">marine sediment metagenome</name>
    <dbReference type="NCBI Taxonomy" id="412755"/>
    <lineage>
        <taxon>unclassified sequences</taxon>
        <taxon>metagenomes</taxon>
        <taxon>ecological metagenomes</taxon>
    </lineage>
</organism>
<feature type="non-terminal residue" evidence="2">
    <location>
        <position position="1"/>
    </location>
</feature>
<gene>
    <name evidence="2" type="ORF">S01H1_16429</name>
</gene>
<name>X0T0S1_9ZZZZ</name>
<protein>
    <submittedName>
        <fullName evidence="2">Uncharacterized protein</fullName>
    </submittedName>
</protein>
<proteinExistence type="predicted"/>
<feature type="region of interest" description="Disordered" evidence="1">
    <location>
        <begin position="1"/>
        <end position="31"/>
    </location>
</feature>
<evidence type="ECO:0000256" key="1">
    <source>
        <dbReference type="SAM" id="MobiDB-lite"/>
    </source>
</evidence>
<accession>X0T0S1</accession>